<dbReference type="InterPro" id="IPR052548">
    <property type="entry name" value="Type_VII_TA_antitoxin"/>
</dbReference>
<comment type="caution">
    <text evidence="2">The sequence shown here is derived from an EMBL/GenBank/DDBJ whole genome shotgun (WGS) entry which is preliminary data.</text>
</comment>
<dbReference type="Proteomes" id="UP001302329">
    <property type="component" value="Unassembled WGS sequence"/>
</dbReference>
<feature type="domain" description="Polymerase nucleotidyl transferase" evidence="1">
    <location>
        <begin position="15"/>
        <end position="103"/>
    </location>
</feature>
<dbReference type="InterPro" id="IPR002934">
    <property type="entry name" value="Polymerase_NTP_transf_dom"/>
</dbReference>
<dbReference type="PANTHER" id="PTHR33933">
    <property type="entry name" value="NUCLEOTIDYLTRANSFERASE"/>
    <property type="match status" value="1"/>
</dbReference>
<dbReference type="InterPro" id="IPR043519">
    <property type="entry name" value="NT_sf"/>
</dbReference>
<dbReference type="CDD" id="cd05403">
    <property type="entry name" value="NT_KNTase_like"/>
    <property type="match status" value="1"/>
</dbReference>
<keyword evidence="2" id="KW-0548">Nucleotidyltransferase</keyword>
<dbReference type="PANTHER" id="PTHR33933:SF1">
    <property type="entry name" value="PROTEIN ADENYLYLTRANSFERASE MNTA-RELATED"/>
    <property type="match status" value="1"/>
</dbReference>
<evidence type="ECO:0000259" key="1">
    <source>
        <dbReference type="Pfam" id="PF01909"/>
    </source>
</evidence>
<dbReference type="SUPFAM" id="SSF81301">
    <property type="entry name" value="Nucleotidyltransferase"/>
    <property type="match status" value="1"/>
</dbReference>
<sequence length="107" mass="12134">MALAPFVTQEALKAFTDRLVEAFAPEQVILFGSMARGTAGLESDADVLVVMPFEGRALEKILEIRNVCQPEFPLDMLLWRPEDIPRRYRWGDPFIREALDHGVVLYG</sequence>
<keyword evidence="3" id="KW-1185">Reference proteome</keyword>
<evidence type="ECO:0000313" key="2">
    <source>
        <dbReference type="EMBL" id="MEA5443864.1"/>
    </source>
</evidence>
<reference evidence="2 3" key="1">
    <citation type="submission" date="2023-12" db="EMBL/GenBank/DDBJ databases">
        <title>Baltic Sea Cyanobacteria.</title>
        <authorList>
            <person name="Delbaje E."/>
            <person name="Fewer D.P."/>
            <person name="Shishido T.K."/>
        </authorList>
    </citation>
    <scope>NUCLEOTIDE SEQUENCE [LARGE SCALE GENOMIC DNA]</scope>
    <source>
        <strain evidence="2 3">UHCC 0281</strain>
    </source>
</reference>
<dbReference type="EC" id="2.7.7.-" evidence="2"/>
<dbReference type="EMBL" id="JAYGHY010000073">
    <property type="protein sequence ID" value="MEA5443864.1"/>
    <property type="molecule type" value="Genomic_DNA"/>
</dbReference>
<dbReference type="RefSeq" id="WP_323357824.1">
    <property type="nucleotide sequence ID" value="NZ_JAYGHY010000073.1"/>
</dbReference>
<proteinExistence type="predicted"/>
<keyword evidence="2" id="KW-0808">Transferase</keyword>
<dbReference type="GO" id="GO:0016779">
    <property type="term" value="F:nucleotidyltransferase activity"/>
    <property type="evidence" value="ECO:0007669"/>
    <property type="project" value="UniProtKB-KW"/>
</dbReference>
<dbReference type="Pfam" id="PF01909">
    <property type="entry name" value="NTP_transf_2"/>
    <property type="match status" value="1"/>
</dbReference>
<organism evidence="2 3">
    <name type="scientific">Cyanobium gracile UHCC 0281</name>
    <dbReference type="NCBI Taxonomy" id="3110309"/>
    <lineage>
        <taxon>Bacteria</taxon>
        <taxon>Bacillati</taxon>
        <taxon>Cyanobacteriota</taxon>
        <taxon>Cyanophyceae</taxon>
        <taxon>Synechococcales</taxon>
        <taxon>Prochlorococcaceae</taxon>
        <taxon>Cyanobium</taxon>
    </lineage>
</organism>
<protein>
    <submittedName>
        <fullName evidence="2">Nucleotidyltransferase domain-containing protein</fullName>
        <ecNumber evidence="2">2.7.7.-</ecNumber>
    </submittedName>
</protein>
<evidence type="ECO:0000313" key="3">
    <source>
        <dbReference type="Proteomes" id="UP001302329"/>
    </source>
</evidence>
<gene>
    <name evidence="2" type="ORF">VB739_15000</name>
</gene>
<accession>A0ABU5SZE9</accession>
<dbReference type="Gene3D" id="3.30.460.10">
    <property type="entry name" value="Beta Polymerase, domain 2"/>
    <property type="match status" value="1"/>
</dbReference>
<name>A0ABU5SZE9_9CYAN</name>